<dbReference type="InterPro" id="IPR035897">
    <property type="entry name" value="Toll_tir_struct_dom_sf"/>
</dbReference>
<keyword evidence="9" id="KW-0675">Receptor</keyword>
<dbReference type="SMART" id="SM00365">
    <property type="entry name" value="LRR_SD22"/>
    <property type="match status" value="5"/>
</dbReference>
<evidence type="ECO:0000256" key="6">
    <source>
        <dbReference type="ARBA" id="ARBA00022737"/>
    </source>
</evidence>
<evidence type="ECO:0000256" key="4">
    <source>
        <dbReference type="ARBA" id="ARBA00022692"/>
    </source>
</evidence>
<dbReference type="PIRSF" id="PIRSF037595">
    <property type="entry name" value="Toll-like_receptor"/>
    <property type="match status" value="1"/>
</dbReference>
<feature type="transmembrane region" description="Helical" evidence="11">
    <location>
        <begin position="523"/>
        <end position="549"/>
    </location>
</feature>
<dbReference type="AlphaFoldDB" id="A0ABD3UGA0"/>
<dbReference type="Proteomes" id="UP001634394">
    <property type="component" value="Unassembled WGS sequence"/>
</dbReference>
<dbReference type="SUPFAM" id="SSF52200">
    <property type="entry name" value="Toll/Interleukin receptor TIR domain"/>
    <property type="match status" value="1"/>
</dbReference>
<evidence type="ECO:0000256" key="5">
    <source>
        <dbReference type="ARBA" id="ARBA00022729"/>
    </source>
</evidence>
<evidence type="ECO:0000313" key="15">
    <source>
        <dbReference type="Proteomes" id="UP001634394"/>
    </source>
</evidence>
<dbReference type="InterPro" id="IPR003591">
    <property type="entry name" value="Leu-rich_rpt_typical-subtyp"/>
</dbReference>
<dbReference type="GO" id="GO:0016020">
    <property type="term" value="C:membrane"/>
    <property type="evidence" value="ECO:0007669"/>
    <property type="project" value="UniProtKB-SubCell"/>
</dbReference>
<protein>
    <recommendedName>
        <fullName evidence="13">TIR domain-containing protein</fullName>
    </recommendedName>
</protein>
<keyword evidence="4 11" id="KW-0812">Transmembrane</keyword>
<keyword evidence="8 11" id="KW-0472">Membrane</keyword>
<keyword evidence="6" id="KW-0677">Repeat</keyword>
<dbReference type="InterPro" id="IPR056845">
    <property type="entry name" value="LRR_Zer-1"/>
</dbReference>
<dbReference type="SMART" id="SM00013">
    <property type="entry name" value="LRRNT"/>
    <property type="match status" value="1"/>
</dbReference>
<evidence type="ECO:0000259" key="13">
    <source>
        <dbReference type="PROSITE" id="PS50104"/>
    </source>
</evidence>
<dbReference type="PANTHER" id="PTHR24365">
    <property type="entry name" value="TOLL-LIKE RECEPTOR"/>
    <property type="match status" value="1"/>
</dbReference>
<reference evidence="14 15" key="1">
    <citation type="submission" date="2024-11" db="EMBL/GenBank/DDBJ databases">
        <title>Chromosome-level genome assembly of the freshwater bivalve Anodonta woodiana.</title>
        <authorList>
            <person name="Chen X."/>
        </authorList>
    </citation>
    <scope>NUCLEOTIDE SEQUENCE [LARGE SCALE GENOMIC DNA]</scope>
    <source>
        <strain evidence="14">MN2024</strain>
        <tissue evidence="14">Gills</tissue>
    </source>
</reference>
<keyword evidence="10" id="KW-0325">Glycoprotein</keyword>
<dbReference type="Pfam" id="PF01582">
    <property type="entry name" value="TIR"/>
    <property type="match status" value="1"/>
</dbReference>
<evidence type="ECO:0000256" key="10">
    <source>
        <dbReference type="ARBA" id="ARBA00023180"/>
    </source>
</evidence>
<feature type="chain" id="PRO_5044860365" description="TIR domain-containing protein" evidence="12">
    <location>
        <begin position="26"/>
        <end position="738"/>
    </location>
</feature>
<keyword evidence="15" id="KW-1185">Reference proteome</keyword>
<evidence type="ECO:0000313" key="14">
    <source>
        <dbReference type="EMBL" id="KAL3847961.1"/>
    </source>
</evidence>
<dbReference type="SUPFAM" id="SSF52058">
    <property type="entry name" value="L domain-like"/>
    <property type="match status" value="1"/>
</dbReference>
<evidence type="ECO:0000256" key="11">
    <source>
        <dbReference type="SAM" id="Phobius"/>
    </source>
</evidence>
<dbReference type="SMART" id="SM00255">
    <property type="entry name" value="TIR"/>
    <property type="match status" value="1"/>
</dbReference>
<evidence type="ECO:0000256" key="12">
    <source>
        <dbReference type="SAM" id="SignalP"/>
    </source>
</evidence>
<organism evidence="14 15">
    <name type="scientific">Sinanodonta woodiana</name>
    <name type="common">Chinese pond mussel</name>
    <name type="synonym">Anodonta woodiana</name>
    <dbReference type="NCBI Taxonomy" id="1069815"/>
    <lineage>
        <taxon>Eukaryota</taxon>
        <taxon>Metazoa</taxon>
        <taxon>Spiralia</taxon>
        <taxon>Lophotrochozoa</taxon>
        <taxon>Mollusca</taxon>
        <taxon>Bivalvia</taxon>
        <taxon>Autobranchia</taxon>
        <taxon>Heteroconchia</taxon>
        <taxon>Palaeoheterodonta</taxon>
        <taxon>Unionida</taxon>
        <taxon>Unionoidea</taxon>
        <taxon>Unionidae</taxon>
        <taxon>Unioninae</taxon>
        <taxon>Sinanodonta</taxon>
    </lineage>
</organism>
<dbReference type="PANTHER" id="PTHR24365:SF530">
    <property type="entry name" value="MSTPROX-RELATED"/>
    <property type="match status" value="1"/>
</dbReference>
<evidence type="ECO:0000256" key="8">
    <source>
        <dbReference type="ARBA" id="ARBA00023136"/>
    </source>
</evidence>
<dbReference type="InterPro" id="IPR017241">
    <property type="entry name" value="Toll-like_receptor"/>
</dbReference>
<dbReference type="Pfam" id="PF25013">
    <property type="entry name" value="LRR_Zer-1"/>
    <property type="match status" value="1"/>
</dbReference>
<dbReference type="InterPro" id="IPR000372">
    <property type="entry name" value="LRRNT"/>
</dbReference>
<keyword evidence="7 11" id="KW-1133">Transmembrane helix</keyword>
<evidence type="ECO:0000256" key="1">
    <source>
        <dbReference type="ARBA" id="ARBA00004479"/>
    </source>
</evidence>
<feature type="domain" description="TIR" evidence="13">
    <location>
        <begin position="575"/>
        <end position="713"/>
    </location>
</feature>
<accession>A0ABD3UGA0</accession>
<comment type="caution">
    <text evidence="14">The sequence shown here is derived from an EMBL/GenBank/DDBJ whole genome shotgun (WGS) entry which is preliminary data.</text>
</comment>
<dbReference type="Gene3D" id="3.40.50.10140">
    <property type="entry name" value="Toll/interleukin-1 receptor homology (TIR) domain"/>
    <property type="match status" value="1"/>
</dbReference>
<dbReference type="InterPro" id="IPR000157">
    <property type="entry name" value="TIR_dom"/>
</dbReference>
<name>A0ABD3UGA0_SINWO</name>
<dbReference type="Pfam" id="PF13855">
    <property type="entry name" value="LRR_8"/>
    <property type="match status" value="2"/>
</dbReference>
<dbReference type="Gene3D" id="3.80.10.10">
    <property type="entry name" value="Ribonuclease Inhibitor"/>
    <property type="match status" value="3"/>
</dbReference>
<proteinExistence type="inferred from homology"/>
<gene>
    <name evidence="14" type="ORF">ACJMK2_018850</name>
</gene>
<dbReference type="InterPro" id="IPR032675">
    <property type="entry name" value="LRR_dom_sf"/>
</dbReference>
<keyword evidence="5 12" id="KW-0732">Signal</keyword>
<dbReference type="SMART" id="SM00369">
    <property type="entry name" value="LRR_TYP"/>
    <property type="match status" value="8"/>
</dbReference>
<evidence type="ECO:0000256" key="3">
    <source>
        <dbReference type="ARBA" id="ARBA00022614"/>
    </source>
</evidence>
<dbReference type="InterPro" id="IPR001611">
    <property type="entry name" value="Leu-rich_rpt"/>
</dbReference>
<evidence type="ECO:0000256" key="2">
    <source>
        <dbReference type="ARBA" id="ARBA00009634"/>
    </source>
</evidence>
<dbReference type="Pfam" id="PF01462">
    <property type="entry name" value="LRRNT"/>
    <property type="match status" value="1"/>
</dbReference>
<feature type="signal peptide" evidence="12">
    <location>
        <begin position="1"/>
        <end position="25"/>
    </location>
</feature>
<dbReference type="PROSITE" id="PS51450">
    <property type="entry name" value="LRR"/>
    <property type="match status" value="1"/>
</dbReference>
<sequence length="738" mass="86030">MGQRMFLFGIVVATLLIILVKECRTDHVSPCQGECEAVKCPAHCNCKKRSIKCNDRNLTYIPRIPCDIKHLTLAGSNIQILSVNETSNLSCSFETLTLLNLRDCKITFFVGDVFTNLTQLKYLDLSFNKIVSYKEKNIRSIQRALGSLNSAPLRTLKLDRLLIHEGVNEIFKYFEGRHLTYLSMRENEIIEIEDIVFKNFTKLIHLDLYRNWINKLNLSSGMRKLELFNLSHNQINIFPPKFCKTGKSSYTSLKNLDLSWNQIIVPFSRNWNCLNTLKTLNLSRNDIEYIAENHGFQNLSSLRTLILSEMRTTLRRIRNEAFRCDSLQHLDLSGNGLNFEDPRQVDKDIFNYLPRLTSLDVSDNSIRTVGAQKLTNLSSLETLIMKNVNLRLLPDDFLANFPNLTYLDLYRNKIEQFSANAFRNLTKLMLLNISDNLVSNFPVPPFPPATLYSLESFDFAYNYFECDCDIFELQNWIREVLNDPNKKNIFSRYPDEYRCYKPQSMYHTPLNEAKPTHCTNVRYELILCIISSAIICLLFAVLLVVAYVYRWEIKFLCHKMRQRRRTEYRPLTYTFEYNTYVAYAEKDSAWVIHDLLKELEEARYNIYIRDRYSVPGVARCDEIVDNIYKSKTVILVLSKNFAACQWCSYQLNVAQARAVKLGPHFIIPVLLEGIDSKHMKKSVQHLFRSSKPIEWARQSTKNRLFWSELKGALDEEITNGFEDTGYQDCDVEDISICK</sequence>
<dbReference type="EMBL" id="JBJQND010000016">
    <property type="protein sequence ID" value="KAL3847961.1"/>
    <property type="molecule type" value="Genomic_DNA"/>
</dbReference>
<comment type="similarity">
    <text evidence="2">Belongs to the Toll-like receptor family.</text>
</comment>
<evidence type="ECO:0000256" key="9">
    <source>
        <dbReference type="ARBA" id="ARBA00023170"/>
    </source>
</evidence>
<comment type="subcellular location">
    <subcellularLocation>
        <location evidence="1">Membrane</location>
        <topology evidence="1">Single-pass type I membrane protein</topology>
    </subcellularLocation>
</comment>
<keyword evidence="3" id="KW-0433">Leucine-rich repeat</keyword>
<dbReference type="PROSITE" id="PS50104">
    <property type="entry name" value="TIR"/>
    <property type="match status" value="1"/>
</dbReference>
<evidence type="ECO:0000256" key="7">
    <source>
        <dbReference type="ARBA" id="ARBA00022989"/>
    </source>
</evidence>